<keyword evidence="2" id="KW-1185">Reference proteome</keyword>
<sequence>MRKISLKKEYSTPTKVCFGVMDPEGRKRCTMDIDFSPYDLGELKAKGMDAVAAAARFEDELKEMISGLIGKEWECSGGWEDIMGPVREAVTSYFGR</sequence>
<name>A0A1I7G1V4_9FIRM</name>
<dbReference type="EMBL" id="FPBT01000004">
    <property type="protein sequence ID" value="SFU42383.1"/>
    <property type="molecule type" value="Genomic_DNA"/>
</dbReference>
<accession>A0A1I7G1V4</accession>
<gene>
    <name evidence="1" type="ORF">SAMN05216508_10497</name>
</gene>
<reference evidence="1 2" key="1">
    <citation type="submission" date="2016-10" db="EMBL/GenBank/DDBJ databases">
        <authorList>
            <person name="de Groot N.N."/>
        </authorList>
    </citation>
    <scope>NUCLEOTIDE SEQUENCE [LARGE SCALE GENOMIC DNA]</scope>
    <source>
        <strain evidence="1 2">KHGC13</strain>
    </source>
</reference>
<proteinExistence type="predicted"/>
<dbReference type="Proteomes" id="UP000198817">
    <property type="component" value="Unassembled WGS sequence"/>
</dbReference>
<protein>
    <submittedName>
        <fullName evidence="1">Uncharacterized protein</fullName>
    </submittedName>
</protein>
<evidence type="ECO:0000313" key="2">
    <source>
        <dbReference type="Proteomes" id="UP000198817"/>
    </source>
</evidence>
<dbReference type="OrthoDB" id="1778845at2"/>
<dbReference type="RefSeq" id="WP_090470371.1">
    <property type="nucleotide sequence ID" value="NZ_CADAOJ010000057.1"/>
</dbReference>
<evidence type="ECO:0000313" key="1">
    <source>
        <dbReference type="EMBL" id="SFU42383.1"/>
    </source>
</evidence>
<organism evidence="1 2">
    <name type="scientific">Eubacterium pyruvativorans</name>
    <dbReference type="NCBI Taxonomy" id="155865"/>
    <lineage>
        <taxon>Bacteria</taxon>
        <taxon>Bacillati</taxon>
        <taxon>Bacillota</taxon>
        <taxon>Clostridia</taxon>
        <taxon>Eubacteriales</taxon>
        <taxon>Eubacteriaceae</taxon>
        <taxon>Eubacterium</taxon>
    </lineage>
</organism>
<dbReference type="AlphaFoldDB" id="A0A1I7G1V4"/>